<protein>
    <submittedName>
        <fullName evidence="1">Uncharacterized protein</fullName>
    </submittedName>
</protein>
<name>A0A3E0U6C1_9GAMM</name>
<evidence type="ECO:0000313" key="1">
    <source>
        <dbReference type="EMBL" id="REL32531.1"/>
    </source>
</evidence>
<dbReference type="EMBL" id="QUOT01000001">
    <property type="protein sequence ID" value="REL32531.1"/>
    <property type="molecule type" value="Genomic_DNA"/>
</dbReference>
<sequence>MSVISLNSVSVNAGDTVINVSNAPAGLSKILKSSVITVDNYAADIPVIGGDDSGTITLESPWGYGNVSNAKARVQIGFDALAKTGQDFKAASEFTSNVGKLLSEQLTEDNAAKETPLLSGGKHVGPTIEHLKKTTNALNAQAASLVGSVQAMTKAEFFALSETRKNQYAGSGFIEAGLNNPSASRQVNDGLNTIPTNSNVVYLGRGSDGVGTSRSNYPIFNINGMSVYVSENLFHNEVRLPNAPDGLDKNDGTRYADLAAAIVDGGTSLSNSVLTRQDLILLEVWHEKISDKDVVYPLGNVQYGVSSWQSVALSNSLVVQGYSAFEH</sequence>
<gene>
    <name evidence="1" type="ORF">DXX94_18445</name>
</gene>
<dbReference type="Proteomes" id="UP000256899">
    <property type="component" value="Unassembled WGS sequence"/>
</dbReference>
<keyword evidence="2" id="KW-1185">Reference proteome</keyword>
<reference evidence="2" key="1">
    <citation type="submission" date="2018-08" db="EMBL/GenBank/DDBJ databases">
        <title>Thalassotalea euphylliae genome.</title>
        <authorList>
            <person name="Summers S."/>
            <person name="Rice S.A."/>
            <person name="Freckelton M.L."/>
            <person name="Nedved B.T."/>
            <person name="Hadfield M.G."/>
        </authorList>
    </citation>
    <scope>NUCLEOTIDE SEQUENCE [LARGE SCALE GENOMIC DNA]</scope>
    <source>
        <strain evidence="2">H3</strain>
    </source>
</reference>
<evidence type="ECO:0000313" key="2">
    <source>
        <dbReference type="Proteomes" id="UP000256899"/>
    </source>
</evidence>
<dbReference type="RefSeq" id="WP_116018163.1">
    <property type="nucleotide sequence ID" value="NZ_QUOT01000001.1"/>
</dbReference>
<proteinExistence type="predicted"/>
<organism evidence="1 2">
    <name type="scientific">Thalassotalea euphylliae</name>
    <dbReference type="NCBI Taxonomy" id="1655234"/>
    <lineage>
        <taxon>Bacteria</taxon>
        <taxon>Pseudomonadati</taxon>
        <taxon>Pseudomonadota</taxon>
        <taxon>Gammaproteobacteria</taxon>
        <taxon>Alteromonadales</taxon>
        <taxon>Colwelliaceae</taxon>
        <taxon>Thalassotalea</taxon>
    </lineage>
</organism>
<comment type="caution">
    <text evidence="1">The sequence shown here is derived from an EMBL/GenBank/DDBJ whole genome shotgun (WGS) entry which is preliminary data.</text>
</comment>
<dbReference type="AlphaFoldDB" id="A0A3E0U6C1"/>
<accession>A0A3E0U6C1</accession>